<evidence type="ECO:0000259" key="1">
    <source>
        <dbReference type="Pfam" id="PF01936"/>
    </source>
</evidence>
<evidence type="ECO:0000313" key="2">
    <source>
        <dbReference type="EMBL" id="MBV4546218.1"/>
    </source>
</evidence>
<gene>
    <name evidence="2" type="ORF">KVG85_08875</name>
</gene>
<dbReference type="RefSeq" id="WP_217863610.1">
    <property type="nucleotide sequence ID" value="NZ_JAHSTX010000001.1"/>
</dbReference>
<proteinExistence type="predicted"/>
<feature type="domain" description="NYN" evidence="1">
    <location>
        <begin position="150"/>
        <end position="205"/>
    </location>
</feature>
<dbReference type="Proteomes" id="UP001048763">
    <property type="component" value="Unassembled WGS sequence"/>
</dbReference>
<reference evidence="2" key="1">
    <citation type="submission" date="2021-06" db="EMBL/GenBank/DDBJ databases">
        <title>Updating the genus Pseudomonas: Description of 43 new species and partition of the Pseudomonas putida group.</title>
        <authorList>
            <person name="Girard L."/>
            <person name="Lood C."/>
            <person name="Vandamme P."/>
            <person name="Rokni-Zadeh H."/>
            <person name="Van Noort V."/>
            <person name="Hofte M."/>
            <person name="Lavigne R."/>
            <person name="De Mot R."/>
        </authorList>
    </citation>
    <scope>NUCLEOTIDE SEQUENCE</scope>
    <source>
        <strain evidence="2">SWRI88</strain>
    </source>
</reference>
<sequence>MPTAVLVDGAFFIKRFRRIEPQNACNAERAADLVHRWATAHLLNKTLTRPTGPIRELRQRARKELYRIFFYDCPPLDTKQHNPISKKAVDFSRSREAAFRKELHSRLRSKRKLALRLGHLSKDVRWTIKPAKIAELLKGKIQMTDLMENDVSIETRQKGVDMRIGIDVASLSFKQQVDQIVLIAGDADFVPAAKMARREGVDFILDPMWQSIPDSLMEHIDGLRSTCPKPPLRENKAAILEMQQPGSVIGEK</sequence>
<organism evidence="2 3">
    <name type="scientific">Pseudomonas triticicola</name>
    <dbReference type="NCBI Taxonomy" id="2842345"/>
    <lineage>
        <taxon>Bacteria</taxon>
        <taxon>Pseudomonadati</taxon>
        <taxon>Pseudomonadota</taxon>
        <taxon>Gammaproteobacteria</taxon>
        <taxon>Pseudomonadales</taxon>
        <taxon>Pseudomonadaceae</taxon>
        <taxon>Pseudomonas</taxon>
    </lineage>
</organism>
<keyword evidence="3" id="KW-1185">Reference proteome</keyword>
<protein>
    <submittedName>
        <fullName evidence="2">NYN domain-containing protein</fullName>
    </submittedName>
</protein>
<dbReference type="EMBL" id="JAHSTX010000001">
    <property type="protein sequence ID" value="MBV4546218.1"/>
    <property type="molecule type" value="Genomic_DNA"/>
</dbReference>
<comment type="caution">
    <text evidence="2">The sequence shown here is derived from an EMBL/GenBank/DDBJ whole genome shotgun (WGS) entry which is preliminary data.</text>
</comment>
<evidence type="ECO:0000313" key="3">
    <source>
        <dbReference type="Proteomes" id="UP001048763"/>
    </source>
</evidence>
<dbReference type="InterPro" id="IPR021139">
    <property type="entry name" value="NYN"/>
</dbReference>
<name>A0ABS6RJ36_9PSED</name>
<dbReference type="Pfam" id="PF01936">
    <property type="entry name" value="NYN"/>
    <property type="match status" value="1"/>
</dbReference>
<dbReference type="CDD" id="cd18722">
    <property type="entry name" value="PIN_NicB-like"/>
    <property type="match status" value="1"/>
</dbReference>
<accession>A0ABS6RJ36</accession>